<evidence type="ECO:0000313" key="2">
    <source>
        <dbReference type="Proteomes" id="UP001147747"/>
    </source>
</evidence>
<dbReference type="EMBL" id="JAPZBU010000008">
    <property type="protein sequence ID" value="KAJ5392632.1"/>
    <property type="molecule type" value="Genomic_DNA"/>
</dbReference>
<comment type="caution">
    <text evidence="1">The sequence shown here is derived from an EMBL/GenBank/DDBJ whole genome shotgun (WGS) entry which is preliminary data.</text>
</comment>
<dbReference type="Proteomes" id="UP001147747">
    <property type="component" value="Unassembled WGS sequence"/>
</dbReference>
<organism evidence="1 2">
    <name type="scientific">Penicillium cosmopolitanum</name>
    <dbReference type="NCBI Taxonomy" id="1131564"/>
    <lineage>
        <taxon>Eukaryota</taxon>
        <taxon>Fungi</taxon>
        <taxon>Dikarya</taxon>
        <taxon>Ascomycota</taxon>
        <taxon>Pezizomycotina</taxon>
        <taxon>Eurotiomycetes</taxon>
        <taxon>Eurotiomycetidae</taxon>
        <taxon>Eurotiales</taxon>
        <taxon>Aspergillaceae</taxon>
        <taxon>Penicillium</taxon>
    </lineage>
</organism>
<keyword evidence="2" id="KW-1185">Reference proteome</keyword>
<dbReference type="GeneID" id="81371739"/>
<dbReference type="AlphaFoldDB" id="A0A9X0B907"/>
<gene>
    <name evidence="1" type="ORF">N7509_008122</name>
</gene>
<reference evidence="1" key="2">
    <citation type="journal article" date="2023" name="IMA Fungus">
        <title>Comparative genomic study of the Penicillium genus elucidates a diverse pangenome and 15 lateral gene transfer events.</title>
        <authorList>
            <person name="Petersen C."/>
            <person name="Sorensen T."/>
            <person name="Nielsen M.R."/>
            <person name="Sondergaard T.E."/>
            <person name="Sorensen J.L."/>
            <person name="Fitzpatrick D.A."/>
            <person name="Frisvad J.C."/>
            <person name="Nielsen K.L."/>
        </authorList>
    </citation>
    <scope>NUCLEOTIDE SEQUENCE</scope>
    <source>
        <strain evidence="1">IBT 29677</strain>
    </source>
</reference>
<sequence>MYEENESLLVTQAHNGVPILVPWGHQALIPGTGFKSENIMGHPWMDQSAFTPFDPQAPYIKYESQGDRRAYFRSAESDSHGVSTQHYSGSLGATVDLTFAKVNVTGSYDKDIKENKDSTKVSRNAFYRAGALHFAQEPELNAIAYNILSRADGEREFRAIYGDYFIAGFILGADSGAFMSVDDATKRMTDTVALKTTVKVCFFKAKTWITSSTTTHIDHSLVVNLAGYDTLNDLKISNLNTSLGDAQQRIIDMVEWADTLETRVTVKLKDKGIEPGRKFTLSESAHICASGVVVQVLLLPFHTLRGYQYGLSLSAKNRLALEMGM</sequence>
<name>A0A9X0B907_9EURO</name>
<proteinExistence type="predicted"/>
<protein>
    <submittedName>
        <fullName evidence="1">Uncharacterized protein</fullName>
    </submittedName>
</protein>
<reference evidence="1" key="1">
    <citation type="submission" date="2022-12" db="EMBL/GenBank/DDBJ databases">
        <authorList>
            <person name="Petersen C."/>
        </authorList>
    </citation>
    <scope>NUCLEOTIDE SEQUENCE</scope>
    <source>
        <strain evidence="1">IBT 29677</strain>
    </source>
</reference>
<dbReference type="RefSeq" id="XP_056488310.1">
    <property type="nucleotide sequence ID" value="XM_056632759.1"/>
</dbReference>
<dbReference type="OrthoDB" id="4457531at2759"/>
<accession>A0A9X0B907</accession>
<evidence type="ECO:0000313" key="1">
    <source>
        <dbReference type="EMBL" id="KAJ5392632.1"/>
    </source>
</evidence>